<dbReference type="OrthoDB" id="9800218at2"/>
<reference evidence="2 3" key="1">
    <citation type="submission" date="2017-08" db="EMBL/GenBank/DDBJ databases">
        <title>Reclassification of Bisgaard taxon 37 and 44.</title>
        <authorList>
            <person name="Christensen H."/>
        </authorList>
    </citation>
    <scope>NUCLEOTIDE SEQUENCE [LARGE SCALE GENOMIC DNA]</scope>
    <source>
        <strain evidence="2 3">111</strain>
    </source>
</reference>
<dbReference type="Proteomes" id="UP000265916">
    <property type="component" value="Unassembled WGS sequence"/>
</dbReference>
<organism evidence="2 3">
    <name type="scientific">Psittacicella hinzii</name>
    <dbReference type="NCBI Taxonomy" id="2028575"/>
    <lineage>
        <taxon>Bacteria</taxon>
        <taxon>Pseudomonadati</taxon>
        <taxon>Pseudomonadota</taxon>
        <taxon>Gammaproteobacteria</taxon>
        <taxon>Pasteurellales</taxon>
        <taxon>Psittacicellaceae</taxon>
        <taxon>Psittacicella</taxon>
    </lineage>
</organism>
<protein>
    <recommendedName>
        <fullName evidence="4">Lipoprotein</fullName>
    </recommendedName>
</protein>
<keyword evidence="1" id="KW-0732">Signal</keyword>
<evidence type="ECO:0000313" key="3">
    <source>
        <dbReference type="Proteomes" id="UP000265916"/>
    </source>
</evidence>
<gene>
    <name evidence="2" type="ORF">CKF58_05265</name>
</gene>
<dbReference type="PROSITE" id="PS51257">
    <property type="entry name" value="PROKAR_LIPOPROTEIN"/>
    <property type="match status" value="1"/>
</dbReference>
<comment type="caution">
    <text evidence="2">The sequence shown here is derived from an EMBL/GenBank/DDBJ whole genome shotgun (WGS) entry which is preliminary data.</text>
</comment>
<dbReference type="EMBL" id="NRJG01000094">
    <property type="protein sequence ID" value="RIY37133.1"/>
    <property type="molecule type" value="Genomic_DNA"/>
</dbReference>
<keyword evidence="3" id="KW-1185">Reference proteome</keyword>
<accession>A0A3A1YFV7</accession>
<name>A0A3A1YFV7_9GAMM</name>
<feature type="signal peptide" evidence="1">
    <location>
        <begin position="1"/>
        <end position="27"/>
    </location>
</feature>
<dbReference type="RefSeq" id="WP_119531689.1">
    <property type="nucleotide sequence ID" value="NZ_JBHSSP010000001.1"/>
</dbReference>
<proteinExistence type="predicted"/>
<evidence type="ECO:0000313" key="2">
    <source>
        <dbReference type="EMBL" id="RIY37133.1"/>
    </source>
</evidence>
<feature type="chain" id="PRO_5017257860" description="Lipoprotein" evidence="1">
    <location>
        <begin position="28"/>
        <end position="136"/>
    </location>
</feature>
<evidence type="ECO:0008006" key="4">
    <source>
        <dbReference type="Google" id="ProtNLM"/>
    </source>
</evidence>
<sequence length="136" mass="15412">MFKSLSTLRSKSLLRLVTCLAIGASLAACSQPSLVDQVTAPVYYFSSGHNEVEKFAAYEKLHELDASKVDLVSYAQTLKKLCSYSKPYKGACATYGYYLVVYENGRNQAEEYFAREIKFYPEAKGYINFLRQNLKK</sequence>
<evidence type="ECO:0000256" key="1">
    <source>
        <dbReference type="SAM" id="SignalP"/>
    </source>
</evidence>
<dbReference type="AlphaFoldDB" id="A0A3A1YFV7"/>